<sequence length="375" mass="37384">MTTMKMRAAVLAEFGAPLEVREVEVADPGPGEVRVRVAASGVCGSDLKAVDGASPVVAGPPVVCGHESSGTVEAVGAGVTAFAPGDPVLIALNRSCGRCRMCGRGGGHLCTDGARLRAIMGLMPDGSTRLRLDGEAIRPYLGIGAFAEYAVVHERQLVGLSGEADLVAMSVLGCAVVTGVGAVLNTARVEAGATVLVVGCGGVGLSVVQGAVLAGASRVIAADIARPKLTAAELFGATDTLPISAASDPADLGTRVRDLLPDGADHAFDVTGVPSVLAAALAATRPGGTTVMVGSPPPGSTAAVPTGALFASRRLMGCQGGDGSPAADLPRLVDLCRSGRLDPGGLISEQVGLDDINDAIDQVRAGEVVRSVVVF</sequence>
<dbReference type="PROSITE" id="PS00059">
    <property type="entry name" value="ADH_ZINC"/>
    <property type="match status" value="1"/>
</dbReference>
<dbReference type="GO" id="GO:0008270">
    <property type="term" value="F:zinc ion binding"/>
    <property type="evidence" value="ECO:0007669"/>
    <property type="project" value="InterPro"/>
</dbReference>
<evidence type="ECO:0000256" key="7">
    <source>
        <dbReference type="RuleBase" id="RU361277"/>
    </source>
</evidence>
<keyword evidence="4 7" id="KW-0862">Zinc</keyword>
<evidence type="ECO:0000256" key="6">
    <source>
        <dbReference type="ARBA" id="ARBA00023027"/>
    </source>
</evidence>
<name>A0A7W9YIT2_9ACTN</name>
<evidence type="ECO:0000256" key="5">
    <source>
        <dbReference type="ARBA" id="ARBA00023002"/>
    </source>
</evidence>
<dbReference type="InterPro" id="IPR036291">
    <property type="entry name" value="NAD(P)-bd_dom_sf"/>
</dbReference>
<protein>
    <submittedName>
        <fullName evidence="10">Zn-dependent alcohol dehydrogenase</fullName>
    </submittedName>
</protein>
<keyword evidence="3 7" id="KW-0479">Metal-binding</keyword>
<dbReference type="InterPro" id="IPR011032">
    <property type="entry name" value="GroES-like_sf"/>
</dbReference>
<evidence type="ECO:0000256" key="2">
    <source>
        <dbReference type="ARBA" id="ARBA00008072"/>
    </source>
</evidence>
<dbReference type="Pfam" id="PF00107">
    <property type="entry name" value="ADH_zinc_N"/>
    <property type="match status" value="1"/>
</dbReference>
<gene>
    <name evidence="10" type="ORF">HNR23_003019</name>
</gene>
<keyword evidence="11" id="KW-1185">Reference proteome</keyword>
<reference evidence="10 11" key="1">
    <citation type="submission" date="2020-08" db="EMBL/GenBank/DDBJ databases">
        <title>Sequencing the genomes of 1000 actinobacteria strains.</title>
        <authorList>
            <person name="Klenk H.-P."/>
        </authorList>
    </citation>
    <scope>NUCLEOTIDE SEQUENCE [LARGE SCALE GENOMIC DNA]</scope>
    <source>
        <strain evidence="10 11">DSM 46659</strain>
    </source>
</reference>
<evidence type="ECO:0000256" key="4">
    <source>
        <dbReference type="ARBA" id="ARBA00022833"/>
    </source>
</evidence>
<dbReference type="GO" id="GO:0005829">
    <property type="term" value="C:cytosol"/>
    <property type="evidence" value="ECO:0007669"/>
    <property type="project" value="TreeGrafter"/>
</dbReference>
<feature type="domain" description="Alcohol dehydrogenase-like N-terminal" evidence="9">
    <location>
        <begin position="29"/>
        <end position="160"/>
    </location>
</feature>
<evidence type="ECO:0000259" key="9">
    <source>
        <dbReference type="Pfam" id="PF08240"/>
    </source>
</evidence>
<dbReference type="SUPFAM" id="SSF50129">
    <property type="entry name" value="GroES-like"/>
    <property type="match status" value="2"/>
</dbReference>
<comment type="cofactor">
    <cofactor evidence="1 7">
        <name>Zn(2+)</name>
        <dbReference type="ChEBI" id="CHEBI:29105"/>
    </cofactor>
</comment>
<evidence type="ECO:0000259" key="8">
    <source>
        <dbReference type="Pfam" id="PF00107"/>
    </source>
</evidence>
<dbReference type="InterPro" id="IPR013149">
    <property type="entry name" value="ADH-like_C"/>
</dbReference>
<evidence type="ECO:0000313" key="10">
    <source>
        <dbReference type="EMBL" id="MBB6172959.1"/>
    </source>
</evidence>
<organism evidence="10 11">
    <name type="scientific">Nocardiopsis mwathae</name>
    <dbReference type="NCBI Taxonomy" id="1472723"/>
    <lineage>
        <taxon>Bacteria</taxon>
        <taxon>Bacillati</taxon>
        <taxon>Actinomycetota</taxon>
        <taxon>Actinomycetes</taxon>
        <taxon>Streptosporangiales</taxon>
        <taxon>Nocardiopsidaceae</taxon>
        <taxon>Nocardiopsis</taxon>
    </lineage>
</organism>
<comment type="similarity">
    <text evidence="2 7">Belongs to the zinc-containing alcohol dehydrogenase family.</text>
</comment>
<evidence type="ECO:0000256" key="1">
    <source>
        <dbReference type="ARBA" id="ARBA00001947"/>
    </source>
</evidence>
<dbReference type="EMBL" id="JACHDS010000001">
    <property type="protein sequence ID" value="MBB6172959.1"/>
    <property type="molecule type" value="Genomic_DNA"/>
</dbReference>
<evidence type="ECO:0000313" key="11">
    <source>
        <dbReference type="Proteomes" id="UP000546642"/>
    </source>
</evidence>
<dbReference type="GO" id="GO:0051903">
    <property type="term" value="F:S-(hydroxymethyl)glutathione dehydrogenase [NAD(P)+] activity"/>
    <property type="evidence" value="ECO:0007669"/>
    <property type="project" value="TreeGrafter"/>
</dbReference>
<dbReference type="FunFam" id="3.40.50.720:FF:000003">
    <property type="entry name" value="S-(hydroxymethyl)glutathione dehydrogenase"/>
    <property type="match status" value="1"/>
</dbReference>
<dbReference type="PANTHER" id="PTHR43880">
    <property type="entry name" value="ALCOHOL DEHYDROGENASE"/>
    <property type="match status" value="1"/>
</dbReference>
<feature type="domain" description="Alcohol dehydrogenase-like C-terminal" evidence="8">
    <location>
        <begin position="202"/>
        <end position="335"/>
    </location>
</feature>
<dbReference type="Pfam" id="PF08240">
    <property type="entry name" value="ADH_N"/>
    <property type="match status" value="1"/>
</dbReference>
<dbReference type="InterPro" id="IPR013154">
    <property type="entry name" value="ADH-like_N"/>
</dbReference>
<comment type="caution">
    <text evidence="10">The sequence shown here is derived from an EMBL/GenBank/DDBJ whole genome shotgun (WGS) entry which is preliminary data.</text>
</comment>
<dbReference type="GO" id="GO:0046294">
    <property type="term" value="P:formaldehyde catabolic process"/>
    <property type="evidence" value="ECO:0007669"/>
    <property type="project" value="TreeGrafter"/>
</dbReference>
<dbReference type="SUPFAM" id="SSF51735">
    <property type="entry name" value="NAD(P)-binding Rossmann-fold domains"/>
    <property type="match status" value="1"/>
</dbReference>
<dbReference type="PANTHER" id="PTHR43880:SF12">
    <property type="entry name" value="ALCOHOL DEHYDROGENASE CLASS-3"/>
    <property type="match status" value="1"/>
</dbReference>
<keyword evidence="6" id="KW-0520">NAD</keyword>
<keyword evidence="5" id="KW-0560">Oxidoreductase</keyword>
<dbReference type="Gene3D" id="3.40.50.720">
    <property type="entry name" value="NAD(P)-binding Rossmann-like Domain"/>
    <property type="match status" value="1"/>
</dbReference>
<dbReference type="Proteomes" id="UP000546642">
    <property type="component" value="Unassembled WGS sequence"/>
</dbReference>
<dbReference type="Gene3D" id="3.90.180.10">
    <property type="entry name" value="Medium-chain alcohol dehydrogenases, catalytic domain"/>
    <property type="match status" value="1"/>
</dbReference>
<evidence type="ECO:0000256" key="3">
    <source>
        <dbReference type="ARBA" id="ARBA00022723"/>
    </source>
</evidence>
<accession>A0A7W9YIT2</accession>
<proteinExistence type="inferred from homology"/>
<dbReference type="InterPro" id="IPR002328">
    <property type="entry name" value="ADH_Zn_CS"/>
</dbReference>
<dbReference type="AlphaFoldDB" id="A0A7W9YIT2"/>